<feature type="transmembrane region" description="Helical" evidence="5">
    <location>
        <begin position="297"/>
        <end position="316"/>
    </location>
</feature>
<evidence type="ECO:0000256" key="5">
    <source>
        <dbReference type="SAM" id="Phobius"/>
    </source>
</evidence>
<feature type="transmembrane region" description="Helical" evidence="5">
    <location>
        <begin position="169"/>
        <end position="191"/>
    </location>
</feature>
<sequence>MFNIWGLLLKFFSSLTIEPMFLLYYVSASIATLASTNLLIQKACHTGATVEPDYNTPCPDEVEAQKLVTNINVWRPTMEYTLPVIIITFLGSWSDTHGKRRKPLLLIPVIGEIVTTIFVMLSVYYWSWSPELTAVLESIFRGITGGRTCFSSGANTYISDITNVEQRTFRLGIVTAMIFVATPIGSALAGFLRMQLGFFKLFGLCMILNIFALSLGFVLMKNSTNEKSPLKFYQGMFDLSKLILSFKTLFKNRPGNKRVVLLCMAVVSPLFGACFTGEFSVIYFFLRYKFYLDEVEFGYYSAYKMLTVVFGTIISVSIFSKVFKLSDALIGCLGAITQIATALLMCFAVYKWQVYVFPLFDFMHGAIYTTSRSIVSKAVEGTELGQINCVLGTIDSLIPLIVFPTYNKFYNYTFELMPGAFFSFKCLLSNYYFHIILNYMDYRQ</sequence>
<dbReference type="SUPFAM" id="SSF103473">
    <property type="entry name" value="MFS general substrate transporter"/>
    <property type="match status" value="1"/>
</dbReference>
<keyword evidence="2 5" id="KW-0812">Transmembrane</keyword>
<organism evidence="6">
    <name type="scientific">Clastoptera arizonana</name>
    <name type="common">Arizona spittle bug</name>
    <dbReference type="NCBI Taxonomy" id="38151"/>
    <lineage>
        <taxon>Eukaryota</taxon>
        <taxon>Metazoa</taxon>
        <taxon>Ecdysozoa</taxon>
        <taxon>Arthropoda</taxon>
        <taxon>Hexapoda</taxon>
        <taxon>Insecta</taxon>
        <taxon>Pterygota</taxon>
        <taxon>Neoptera</taxon>
        <taxon>Paraneoptera</taxon>
        <taxon>Hemiptera</taxon>
        <taxon>Auchenorrhyncha</taxon>
        <taxon>Cercopoidea</taxon>
        <taxon>Clastopteridae</taxon>
        <taxon>Clastoptera</taxon>
    </lineage>
</organism>
<feature type="transmembrane region" description="Helical" evidence="5">
    <location>
        <begin position="420"/>
        <end position="440"/>
    </location>
</feature>
<feature type="transmembrane region" description="Helical" evidence="5">
    <location>
        <begin position="259"/>
        <end position="285"/>
    </location>
</feature>
<evidence type="ECO:0000256" key="3">
    <source>
        <dbReference type="ARBA" id="ARBA00022989"/>
    </source>
</evidence>
<evidence type="ECO:0000256" key="4">
    <source>
        <dbReference type="ARBA" id="ARBA00023136"/>
    </source>
</evidence>
<dbReference type="EMBL" id="GEDC01008800">
    <property type="protein sequence ID" value="JAS28498.1"/>
    <property type="molecule type" value="Transcribed_RNA"/>
</dbReference>
<dbReference type="PANTHER" id="PTHR23507">
    <property type="entry name" value="ZGC:174356"/>
    <property type="match status" value="1"/>
</dbReference>
<dbReference type="Gene3D" id="1.20.1250.20">
    <property type="entry name" value="MFS general substrate transporter like domains"/>
    <property type="match status" value="1"/>
</dbReference>
<dbReference type="GO" id="GO:0022857">
    <property type="term" value="F:transmembrane transporter activity"/>
    <property type="evidence" value="ECO:0007669"/>
    <property type="project" value="InterPro"/>
</dbReference>
<keyword evidence="3 5" id="KW-1133">Transmembrane helix</keyword>
<comment type="subcellular location">
    <subcellularLocation>
        <location evidence="1">Membrane</location>
        <topology evidence="1">Multi-pass membrane protein</topology>
    </subcellularLocation>
</comment>
<feature type="transmembrane region" description="Helical" evidence="5">
    <location>
        <begin position="20"/>
        <end position="40"/>
    </location>
</feature>
<feature type="transmembrane region" description="Helical" evidence="5">
    <location>
        <begin position="104"/>
        <end position="126"/>
    </location>
</feature>
<accession>A0A1B6DS48</accession>
<proteinExistence type="predicted"/>
<evidence type="ECO:0000256" key="2">
    <source>
        <dbReference type="ARBA" id="ARBA00022692"/>
    </source>
</evidence>
<feature type="transmembrane region" description="Helical" evidence="5">
    <location>
        <begin position="328"/>
        <end position="350"/>
    </location>
</feature>
<evidence type="ECO:0000313" key="6">
    <source>
        <dbReference type="EMBL" id="JAS28498.1"/>
    </source>
</evidence>
<name>A0A1B6DS48_9HEMI</name>
<dbReference type="InterPro" id="IPR036259">
    <property type="entry name" value="MFS_trans_sf"/>
</dbReference>
<gene>
    <name evidence="6" type="ORF">g.6841</name>
</gene>
<keyword evidence="4 5" id="KW-0472">Membrane</keyword>
<dbReference type="InterPro" id="IPR011701">
    <property type="entry name" value="MFS"/>
</dbReference>
<dbReference type="GO" id="GO:0016020">
    <property type="term" value="C:membrane"/>
    <property type="evidence" value="ECO:0007669"/>
    <property type="project" value="UniProtKB-SubCell"/>
</dbReference>
<evidence type="ECO:0000256" key="1">
    <source>
        <dbReference type="ARBA" id="ARBA00004141"/>
    </source>
</evidence>
<dbReference type="AlphaFoldDB" id="A0A1B6DS48"/>
<reference evidence="6" key="1">
    <citation type="submission" date="2015-12" db="EMBL/GenBank/DDBJ databases">
        <title>De novo transcriptome assembly of four potential Pierce s Disease insect vectors from Arizona vineyards.</title>
        <authorList>
            <person name="Tassone E.E."/>
        </authorList>
    </citation>
    <scope>NUCLEOTIDE SEQUENCE</scope>
</reference>
<dbReference type="PANTHER" id="PTHR23507:SF1">
    <property type="entry name" value="FI18259P1-RELATED"/>
    <property type="match status" value="1"/>
</dbReference>
<feature type="transmembrane region" description="Helical" evidence="5">
    <location>
        <begin position="198"/>
        <end position="220"/>
    </location>
</feature>
<dbReference type="Pfam" id="PF07690">
    <property type="entry name" value="MFS_1"/>
    <property type="match status" value="1"/>
</dbReference>
<evidence type="ECO:0008006" key="7">
    <source>
        <dbReference type="Google" id="ProtNLM"/>
    </source>
</evidence>
<protein>
    <recommendedName>
        <fullName evidence="7">Major facilitator superfamily (MFS) profile domain-containing protein</fullName>
    </recommendedName>
</protein>